<dbReference type="AlphaFoldDB" id="A0A9D8PR58"/>
<proteinExistence type="predicted"/>
<name>A0A9D8PR58_9DELT</name>
<sequence length="250" mass="29054">MAKDNDIREKYELLRSSVYRPYSLKGYDHFKYRIDEALKDISPVGMSILDVGCGIGHLTTYLALMGADKIVGLEPMLSGSADNSFLIFKRSIEELELSNCVAINGTFQEFNSKPHEFDILISYNSINHLDDDRCRKLHYDSESWGHYLGMMKKAYTMLNSRGVFVIADCSRTNIYSKLGKLGIKNPFMSDINWEIHQHPRTWKLLLKEAGFTRIRYWWNTPYQLRGIKFLLSNRFFSYLTTSNFVIHAFV</sequence>
<dbReference type="CDD" id="cd02440">
    <property type="entry name" value="AdoMet_MTases"/>
    <property type="match status" value="1"/>
</dbReference>
<dbReference type="InterPro" id="IPR029063">
    <property type="entry name" value="SAM-dependent_MTases_sf"/>
</dbReference>
<keyword evidence="1" id="KW-0808">Transferase</keyword>
<dbReference type="GO" id="GO:0032259">
    <property type="term" value="P:methylation"/>
    <property type="evidence" value="ECO:0007669"/>
    <property type="project" value="UniProtKB-KW"/>
</dbReference>
<comment type="caution">
    <text evidence="1">The sequence shown here is derived from an EMBL/GenBank/DDBJ whole genome shotgun (WGS) entry which is preliminary data.</text>
</comment>
<reference evidence="1" key="1">
    <citation type="journal article" date="2021" name="Environ. Microbiol.">
        <title>Genomic characterization of three novel Desulfobacterota classes expand the metabolic and phylogenetic diversity of the phylum.</title>
        <authorList>
            <person name="Murphy C.L."/>
            <person name="Biggerstaff J."/>
            <person name="Eichhorn A."/>
            <person name="Ewing E."/>
            <person name="Shahan R."/>
            <person name="Soriano D."/>
            <person name="Stewart S."/>
            <person name="VanMol K."/>
            <person name="Walker R."/>
            <person name="Walters P."/>
            <person name="Elshahed M.S."/>
            <person name="Youssef N.H."/>
        </authorList>
    </citation>
    <scope>NUCLEOTIDE SEQUENCE</scope>
    <source>
        <strain evidence="1">Zod_Metabat.24</strain>
    </source>
</reference>
<dbReference type="Pfam" id="PF13489">
    <property type="entry name" value="Methyltransf_23"/>
    <property type="match status" value="1"/>
</dbReference>
<organism evidence="1 2">
    <name type="scientific">Candidatus Zymogenus saltonus</name>
    <dbReference type="NCBI Taxonomy" id="2844893"/>
    <lineage>
        <taxon>Bacteria</taxon>
        <taxon>Deltaproteobacteria</taxon>
        <taxon>Candidatus Zymogenia</taxon>
        <taxon>Candidatus Zymogeniales</taxon>
        <taxon>Candidatus Zymogenaceae</taxon>
        <taxon>Candidatus Zymogenus</taxon>
    </lineage>
</organism>
<accession>A0A9D8PR58</accession>
<protein>
    <submittedName>
        <fullName evidence="1">Class I SAM-dependent methyltransferase</fullName>
    </submittedName>
</protein>
<evidence type="ECO:0000313" key="1">
    <source>
        <dbReference type="EMBL" id="MBN1574488.1"/>
    </source>
</evidence>
<evidence type="ECO:0000313" key="2">
    <source>
        <dbReference type="Proteomes" id="UP000809273"/>
    </source>
</evidence>
<dbReference type="EMBL" id="JAFGIX010000080">
    <property type="protein sequence ID" value="MBN1574488.1"/>
    <property type="molecule type" value="Genomic_DNA"/>
</dbReference>
<dbReference type="Proteomes" id="UP000809273">
    <property type="component" value="Unassembled WGS sequence"/>
</dbReference>
<gene>
    <name evidence="1" type="ORF">JW984_14925</name>
</gene>
<dbReference type="GO" id="GO:0008168">
    <property type="term" value="F:methyltransferase activity"/>
    <property type="evidence" value="ECO:0007669"/>
    <property type="project" value="UniProtKB-KW"/>
</dbReference>
<keyword evidence="1" id="KW-0489">Methyltransferase</keyword>
<dbReference type="SUPFAM" id="SSF53335">
    <property type="entry name" value="S-adenosyl-L-methionine-dependent methyltransferases"/>
    <property type="match status" value="1"/>
</dbReference>
<dbReference type="Gene3D" id="3.40.50.150">
    <property type="entry name" value="Vaccinia Virus protein VP39"/>
    <property type="match status" value="1"/>
</dbReference>
<reference evidence="1" key="2">
    <citation type="submission" date="2021-01" db="EMBL/GenBank/DDBJ databases">
        <authorList>
            <person name="Hahn C.R."/>
            <person name="Youssef N.H."/>
            <person name="Elshahed M."/>
        </authorList>
    </citation>
    <scope>NUCLEOTIDE SEQUENCE</scope>
    <source>
        <strain evidence="1">Zod_Metabat.24</strain>
    </source>
</reference>